<dbReference type="AlphaFoldDB" id="A0A8H5ZUU6"/>
<accession>A0A8H5ZUU6</accession>
<gene>
    <name evidence="1" type="ORF">ETB97_008859</name>
</gene>
<sequence length="473" mass="53585">MALILQQHWLQLLTLPLANTSGPRPRAKAVSSPVPPMHLDLVLSFCDLILLRASARICTLACYVNFVQGTVFVETPLLCSEPSHQPTLVPASAMEVLEEYGIIQVYRFRGDLRRRRRARCDDVPLALFPSQVLELGQDTALVVYRDEEAAAVGADPGQVRRAVEEGGPLVENRILESPLRPDMLGLRETAKWLSLAIYPSALEWSSVGHPSTPVVRLQPEAYRSLRYAIFASGTPSCSIDFGDWYVDGGLQTLPRLPTTLKELEVENLQCVFSRPVPPITVPPSSESYQWAQELYTKLRFLQRLKLVDCRCPPSDVANLREWLPNLSIFETRRRSPATFVGLQSEWAHHKCPMTSAELISRSTLLRHPGISHIILSSLEAVISRYLRTHRYENCLRVLPWAALAGKYKQWGLVARVEAYCMRFAEKKQLLHCLSWLTTCRFDSICRALAYFVRLTRQEVITLGFYVLGEFRKV</sequence>
<dbReference type="Proteomes" id="UP000541154">
    <property type="component" value="Unassembled WGS sequence"/>
</dbReference>
<proteinExistence type="predicted"/>
<organism evidence="1 2">
    <name type="scientific">Petromyces alliaceus</name>
    <name type="common">Aspergillus alliaceus</name>
    <dbReference type="NCBI Taxonomy" id="209559"/>
    <lineage>
        <taxon>Eukaryota</taxon>
        <taxon>Fungi</taxon>
        <taxon>Dikarya</taxon>
        <taxon>Ascomycota</taxon>
        <taxon>Pezizomycotina</taxon>
        <taxon>Eurotiomycetes</taxon>
        <taxon>Eurotiomycetidae</taxon>
        <taxon>Eurotiales</taxon>
        <taxon>Aspergillaceae</taxon>
        <taxon>Aspergillus</taxon>
        <taxon>Aspergillus subgen. Circumdati</taxon>
    </lineage>
</organism>
<evidence type="ECO:0000313" key="2">
    <source>
        <dbReference type="Proteomes" id="UP000541154"/>
    </source>
</evidence>
<protein>
    <submittedName>
        <fullName evidence="1">Uncharacterized protein</fullName>
    </submittedName>
</protein>
<reference evidence="1 2" key="1">
    <citation type="submission" date="2019-04" db="EMBL/GenBank/DDBJ databases">
        <title>Aspergillus burnettii sp. nov., novel species from soil in southeast Queensland.</title>
        <authorList>
            <person name="Gilchrist C.L.M."/>
            <person name="Pitt J.I."/>
            <person name="Lange L."/>
            <person name="Lacey H.J."/>
            <person name="Vuong D."/>
            <person name="Midgley D.J."/>
            <person name="Greenfield P."/>
            <person name="Bradbury M."/>
            <person name="Lacey E."/>
            <person name="Busk P.K."/>
            <person name="Pilgaard B."/>
            <person name="Chooi Y.H."/>
            <person name="Piggott A.M."/>
        </authorList>
    </citation>
    <scope>NUCLEOTIDE SEQUENCE [LARGE SCALE GENOMIC DNA]</scope>
    <source>
        <strain evidence="1 2">FRR 5400</strain>
    </source>
</reference>
<comment type="caution">
    <text evidence="1">The sequence shown here is derived from an EMBL/GenBank/DDBJ whole genome shotgun (WGS) entry which is preliminary data.</text>
</comment>
<dbReference type="EMBL" id="SPNV01000406">
    <property type="protein sequence ID" value="KAF5855624.1"/>
    <property type="molecule type" value="Genomic_DNA"/>
</dbReference>
<name>A0A8H5ZUU6_PETAA</name>
<evidence type="ECO:0000313" key="1">
    <source>
        <dbReference type="EMBL" id="KAF5855624.1"/>
    </source>
</evidence>
<keyword evidence="2" id="KW-1185">Reference proteome</keyword>